<dbReference type="InterPro" id="IPR041698">
    <property type="entry name" value="Methyltransf_25"/>
</dbReference>
<organism evidence="4 5">
    <name type="scientific">Candidatus Dojkabacteria bacterium</name>
    <dbReference type="NCBI Taxonomy" id="2099670"/>
    <lineage>
        <taxon>Bacteria</taxon>
        <taxon>Candidatus Dojkabacteria</taxon>
    </lineage>
</organism>
<gene>
    <name evidence="4" type="ORF">GX533_00835</name>
</gene>
<dbReference type="GO" id="GO:0032259">
    <property type="term" value="P:methylation"/>
    <property type="evidence" value="ECO:0007669"/>
    <property type="project" value="UniProtKB-KW"/>
</dbReference>
<evidence type="ECO:0000313" key="5">
    <source>
        <dbReference type="Proteomes" id="UP000576550"/>
    </source>
</evidence>
<dbReference type="AlphaFoldDB" id="A0A832QD69"/>
<dbReference type="Pfam" id="PF13649">
    <property type="entry name" value="Methyltransf_25"/>
    <property type="match status" value="1"/>
</dbReference>
<evidence type="ECO:0000259" key="3">
    <source>
        <dbReference type="Pfam" id="PF13649"/>
    </source>
</evidence>
<dbReference type="Gene3D" id="3.40.50.150">
    <property type="entry name" value="Vaccinia Virus protein VP39"/>
    <property type="match status" value="1"/>
</dbReference>
<dbReference type="PANTHER" id="PTHR43861:SF1">
    <property type="entry name" value="TRANS-ACONITATE 2-METHYLTRANSFERASE"/>
    <property type="match status" value="1"/>
</dbReference>
<name>A0A832QD69_9BACT</name>
<dbReference type="EMBL" id="DUTP01000002">
    <property type="protein sequence ID" value="HHX99216.1"/>
    <property type="molecule type" value="Genomic_DNA"/>
</dbReference>
<accession>A0A832QD69</accession>
<evidence type="ECO:0000256" key="2">
    <source>
        <dbReference type="ARBA" id="ARBA00022679"/>
    </source>
</evidence>
<dbReference type="Proteomes" id="UP000576550">
    <property type="component" value="Unassembled WGS sequence"/>
</dbReference>
<proteinExistence type="predicted"/>
<comment type="caution">
    <text evidence="4">The sequence shown here is derived from an EMBL/GenBank/DDBJ whole genome shotgun (WGS) entry which is preliminary data.</text>
</comment>
<feature type="domain" description="Methyltransferase" evidence="3">
    <location>
        <begin position="50"/>
        <end position="140"/>
    </location>
</feature>
<keyword evidence="2 4" id="KW-0808">Transferase</keyword>
<protein>
    <submittedName>
        <fullName evidence="4">Class I SAM-dependent methyltransferase</fullName>
    </submittedName>
</protein>
<evidence type="ECO:0000313" key="4">
    <source>
        <dbReference type="EMBL" id="HHX99216.1"/>
    </source>
</evidence>
<evidence type="ECO:0000256" key="1">
    <source>
        <dbReference type="ARBA" id="ARBA00022603"/>
    </source>
</evidence>
<sequence length="204" mass="23235">MTKQDTTTQTIAYYDNNARLWTSSHGGYEKESWWKDQMEIFHKYLPKGRVLEIGAGAGKDAESLINLGYDYVGTDASKELLKIAKERNPNAVFLNKPVQELDLTLGKFDGFWAAAVLLHIPKDEMVDALKCISLVLKDGGIGFITLKEGIGEKVDEKTGRHYSYFQKEEFEDLLNLVNFEVLEGDIIDREGEKWLIFHIKKVSK</sequence>
<dbReference type="SUPFAM" id="SSF53335">
    <property type="entry name" value="S-adenosyl-L-methionine-dependent methyltransferases"/>
    <property type="match status" value="1"/>
</dbReference>
<dbReference type="GO" id="GO:0008168">
    <property type="term" value="F:methyltransferase activity"/>
    <property type="evidence" value="ECO:0007669"/>
    <property type="project" value="UniProtKB-KW"/>
</dbReference>
<dbReference type="CDD" id="cd02440">
    <property type="entry name" value="AdoMet_MTases"/>
    <property type="match status" value="1"/>
</dbReference>
<keyword evidence="1 4" id="KW-0489">Methyltransferase</keyword>
<reference evidence="4 5" key="1">
    <citation type="journal article" date="2020" name="Biotechnol. Biofuels">
        <title>New insights from the biogas microbiome by comprehensive genome-resolved metagenomics of nearly 1600 species originating from multiple anaerobic digesters.</title>
        <authorList>
            <person name="Campanaro S."/>
            <person name="Treu L."/>
            <person name="Rodriguez-R L.M."/>
            <person name="Kovalovszki A."/>
            <person name="Ziels R.M."/>
            <person name="Maus I."/>
            <person name="Zhu X."/>
            <person name="Kougias P.G."/>
            <person name="Basile A."/>
            <person name="Luo G."/>
            <person name="Schluter A."/>
            <person name="Konstantinidis K.T."/>
            <person name="Angelidaki I."/>
        </authorList>
    </citation>
    <scope>NUCLEOTIDE SEQUENCE [LARGE SCALE GENOMIC DNA]</scope>
    <source>
        <strain evidence="4">AS05jafATM_89</strain>
    </source>
</reference>
<dbReference type="PANTHER" id="PTHR43861">
    <property type="entry name" value="TRANS-ACONITATE 2-METHYLTRANSFERASE-RELATED"/>
    <property type="match status" value="1"/>
</dbReference>
<dbReference type="InterPro" id="IPR029063">
    <property type="entry name" value="SAM-dependent_MTases_sf"/>
</dbReference>